<dbReference type="PANTHER" id="PTHR34135:SF2">
    <property type="entry name" value="LYSOZYME"/>
    <property type="match status" value="1"/>
</dbReference>
<dbReference type="Pfam" id="PF01183">
    <property type="entry name" value="Glyco_hydro_25"/>
    <property type="match status" value="1"/>
</dbReference>
<dbReference type="GO" id="GO:0003796">
    <property type="term" value="F:lysozyme activity"/>
    <property type="evidence" value="ECO:0007669"/>
    <property type="project" value="InterPro"/>
</dbReference>
<evidence type="ECO:0000313" key="3">
    <source>
        <dbReference type="Proteomes" id="UP000824242"/>
    </source>
</evidence>
<proteinExistence type="inferred from homology"/>
<reference evidence="2" key="2">
    <citation type="journal article" date="2021" name="PeerJ">
        <title>Extensive microbial diversity within the chicken gut microbiome revealed by metagenomics and culture.</title>
        <authorList>
            <person name="Gilroy R."/>
            <person name="Ravi A."/>
            <person name="Getino M."/>
            <person name="Pursley I."/>
            <person name="Horton D.L."/>
            <person name="Alikhan N.F."/>
            <person name="Baker D."/>
            <person name="Gharbi K."/>
            <person name="Hall N."/>
            <person name="Watson M."/>
            <person name="Adriaenssens E.M."/>
            <person name="Foster-Nyarko E."/>
            <person name="Jarju S."/>
            <person name="Secka A."/>
            <person name="Antonio M."/>
            <person name="Oren A."/>
            <person name="Chaudhuri R.R."/>
            <person name="La Ragione R."/>
            <person name="Hildebrand F."/>
            <person name="Pallen M.J."/>
        </authorList>
    </citation>
    <scope>NUCLEOTIDE SEQUENCE</scope>
    <source>
        <strain evidence="2">ChiSxjej1B13-7958</strain>
    </source>
</reference>
<name>A0A9D1DEL9_9FIRM</name>
<dbReference type="EMBL" id="DVGZ01000101">
    <property type="protein sequence ID" value="HIR47821.1"/>
    <property type="molecule type" value="Genomic_DNA"/>
</dbReference>
<comment type="similarity">
    <text evidence="1">Belongs to the glycosyl hydrolase 25 family.</text>
</comment>
<dbReference type="InterPro" id="IPR002053">
    <property type="entry name" value="Glyco_hydro_25"/>
</dbReference>
<sequence>MKGIDVSKYQELIYWEKVKAAGIDFAIIRAGMGKYITQIDPRFEQNAFGALSAGLHVGAYWFSYATSAAEARQEAQVCAQVLEPYKGKFDFPVYFDYEYDSETYSKKQGVTPTQTLRESLAQAFCEEIESRGWRAGVYTNNDYLRNRWRLDVLKQWEIWLADYTGGPDVACGMQQTSSTGSVNGISGNVDMNTAFVDYPSLIRNEGWNGFTAAAAENWISDTTNGPDNPVVIAPDKIYTVKITGQDIGLVCGESGGKPAAFKLVRCRRDGNATLWHVIPVGEPGQEAGIYPAGGGDRIFVAKIKEV</sequence>
<evidence type="ECO:0000256" key="1">
    <source>
        <dbReference type="ARBA" id="ARBA00010646"/>
    </source>
</evidence>
<dbReference type="SUPFAM" id="SSF51445">
    <property type="entry name" value="(Trans)glycosidases"/>
    <property type="match status" value="1"/>
</dbReference>
<accession>A0A9D1DEL9</accession>
<protein>
    <submittedName>
        <fullName evidence="2">Glycoside hydrolase family 25 protein</fullName>
    </submittedName>
</protein>
<organism evidence="2 3">
    <name type="scientific">Candidatus Caccousia avicola</name>
    <dbReference type="NCBI Taxonomy" id="2840721"/>
    <lineage>
        <taxon>Bacteria</taxon>
        <taxon>Bacillati</taxon>
        <taxon>Bacillota</taxon>
        <taxon>Clostridia</taxon>
        <taxon>Eubacteriales</taxon>
        <taxon>Oscillospiraceae</taxon>
        <taxon>Oscillospiraceae incertae sedis</taxon>
        <taxon>Candidatus Caccousia</taxon>
    </lineage>
</organism>
<dbReference type="GO" id="GO:0009253">
    <property type="term" value="P:peptidoglycan catabolic process"/>
    <property type="evidence" value="ECO:0007669"/>
    <property type="project" value="InterPro"/>
</dbReference>
<reference evidence="2" key="1">
    <citation type="submission" date="2020-10" db="EMBL/GenBank/DDBJ databases">
        <authorList>
            <person name="Gilroy R."/>
        </authorList>
    </citation>
    <scope>NUCLEOTIDE SEQUENCE</scope>
    <source>
        <strain evidence="2">ChiSxjej1B13-7958</strain>
    </source>
</reference>
<comment type="caution">
    <text evidence="2">The sequence shown here is derived from an EMBL/GenBank/DDBJ whole genome shotgun (WGS) entry which is preliminary data.</text>
</comment>
<dbReference type="Proteomes" id="UP000824242">
    <property type="component" value="Unassembled WGS sequence"/>
</dbReference>
<dbReference type="InterPro" id="IPR017853">
    <property type="entry name" value="GH"/>
</dbReference>
<gene>
    <name evidence="2" type="ORF">IAB89_09255</name>
</gene>
<dbReference type="AlphaFoldDB" id="A0A9D1DEL9"/>
<dbReference type="CDD" id="cd06414">
    <property type="entry name" value="GH25_LytC-like"/>
    <property type="match status" value="1"/>
</dbReference>
<dbReference type="Gene3D" id="3.20.20.80">
    <property type="entry name" value="Glycosidases"/>
    <property type="match status" value="1"/>
</dbReference>
<dbReference type="PROSITE" id="PS51904">
    <property type="entry name" value="GLYCOSYL_HYDROL_F25_2"/>
    <property type="match status" value="1"/>
</dbReference>
<evidence type="ECO:0000313" key="2">
    <source>
        <dbReference type="EMBL" id="HIR47821.1"/>
    </source>
</evidence>
<dbReference type="GO" id="GO:0016052">
    <property type="term" value="P:carbohydrate catabolic process"/>
    <property type="evidence" value="ECO:0007669"/>
    <property type="project" value="TreeGrafter"/>
</dbReference>
<dbReference type="GO" id="GO:0016998">
    <property type="term" value="P:cell wall macromolecule catabolic process"/>
    <property type="evidence" value="ECO:0007669"/>
    <property type="project" value="InterPro"/>
</dbReference>
<dbReference type="PANTHER" id="PTHR34135">
    <property type="entry name" value="LYSOZYME"/>
    <property type="match status" value="1"/>
</dbReference>
<keyword evidence="2" id="KW-0378">Hydrolase</keyword>